<evidence type="ECO:0000313" key="7">
    <source>
        <dbReference type="EMBL" id="TKK88595.1"/>
    </source>
</evidence>
<keyword evidence="8" id="KW-1185">Reference proteome</keyword>
<sequence>MLTTLLTAILCTPHPGAEPLPCPSPASFRYVFQPTALADEPDELDELIDLAELAERWGHTWPPPEWDGFDPWAADGPWAEAWDDLEGPEEITGGIFGPSDRDLRPGSGPWPWGGARPLPESGAPSGEGTPPIPDEASRPLLNGGVTSAGARPLLDGGIALDGRSRPLVDGGNISTGEARSPQDGEVTLDGGARPPQEGADSEGGSQPESVGTDRKPSRPRGKSEEPPGVDAEPRKKRDDREPRKDEEENTTTPGAIALRAATKWLGIPYVWGGGNAHGPSRGVGKGANRVGFDCSGLTLAAWAKAGVTLGHYTGTQIKQGKPVQTKDLLPGDLLFFGATKTDPSHVGLYAGDGDMIHAPKTGDVVKRVEVLAAPVWMKRFQGAVRPQRSSKT</sequence>
<dbReference type="EMBL" id="SZQA01000010">
    <property type="protein sequence ID" value="TKK88595.1"/>
    <property type="molecule type" value="Genomic_DNA"/>
</dbReference>
<evidence type="ECO:0000256" key="3">
    <source>
        <dbReference type="ARBA" id="ARBA00022801"/>
    </source>
</evidence>
<feature type="compositionally biased region" description="Basic and acidic residues" evidence="5">
    <location>
        <begin position="211"/>
        <end position="246"/>
    </location>
</feature>
<keyword evidence="3" id="KW-0378">Hydrolase</keyword>
<evidence type="ECO:0000313" key="8">
    <source>
        <dbReference type="Proteomes" id="UP000308705"/>
    </source>
</evidence>
<dbReference type="Pfam" id="PF00877">
    <property type="entry name" value="NLPC_P60"/>
    <property type="match status" value="1"/>
</dbReference>
<dbReference type="Gene3D" id="3.90.1720.10">
    <property type="entry name" value="endopeptidase domain like (from Nostoc punctiforme)"/>
    <property type="match status" value="1"/>
</dbReference>
<evidence type="ECO:0000256" key="2">
    <source>
        <dbReference type="ARBA" id="ARBA00022670"/>
    </source>
</evidence>
<dbReference type="AlphaFoldDB" id="A0A4U3MGY6"/>
<dbReference type="InterPro" id="IPR051794">
    <property type="entry name" value="PG_Endopeptidase_C40"/>
</dbReference>
<dbReference type="Proteomes" id="UP000308705">
    <property type="component" value="Unassembled WGS sequence"/>
</dbReference>
<keyword evidence="4" id="KW-0788">Thiol protease</keyword>
<proteinExistence type="inferred from homology"/>
<feature type="region of interest" description="Disordered" evidence="5">
    <location>
        <begin position="88"/>
        <end position="257"/>
    </location>
</feature>
<dbReference type="GO" id="GO:0008234">
    <property type="term" value="F:cysteine-type peptidase activity"/>
    <property type="evidence" value="ECO:0007669"/>
    <property type="project" value="UniProtKB-KW"/>
</dbReference>
<dbReference type="SUPFAM" id="SSF54001">
    <property type="entry name" value="Cysteine proteinases"/>
    <property type="match status" value="1"/>
</dbReference>
<evidence type="ECO:0000256" key="4">
    <source>
        <dbReference type="ARBA" id="ARBA00022807"/>
    </source>
</evidence>
<dbReference type="InterPro" id="IPR038765">
    <property type="entry name" value="Papain-like_cys_pep_sf"/>
</dbReference>
<organism evidence="7 8">
    <name type="scientific">Herbidospora galbida</name>
    <dbReference type="NCBI Taxonomy" id="2575442"/>
    <lineage>
        <taxon>Bacteria</taxon>
        <taxon>Bacillati</taxon>
        <taxon>Actinomycetota</taxon>
        <taxon>Actinomycetes</taxon>
        <taxon>Streptosporangiales</taxon>
        <taxon>Streptosporangiaceae</taxon>
        <taxon>Herbidospora</taxon>
    </lineage>
</organism>
<keyword evidence="2" id="KW-0645">Protease</keyword>
<evidence type="ECO:0000259" key="6">
    <source>
        <dbReference type="PROSITE" id="PS51935"/>
    </source>
</evidence>
<comment type="similarity">
    <text evidence="1">Belongs to the peptidase C40 family.</text>
</comment>
<name>A0A4U3MGY6_9ACTN</name>
<dbReference type="GO" id="GO:0006508">
    <property type="term" value="P:proteolysis"/>
    <property type="evidence" value="ECO:0007669"/>
    <property type="project" value="UniProtKB-KW"/>
</dbReference>
<feature type="domain" description="NlpC/P60" evidence="6">
    <location>
        <begin position="251"/>
        <end position="387"/>
    </location>
</feature>
<accession>A0A4U3MGY6</accession>
<dbReference type="PANTHER" id="PTHR47359">
    <property type="entry name" value="PEPTIDOGLYCAN DL-ENDOPEPTIDASE CWLO"/>
    <property type="match status" value="1"/>
</dbReference>
<evidence type="ECO:0000256" key="5">
    <source>
        <dbReference type="SAM" id="MobiDB-lite"/>
    </source>
</evidence>
<protein>
    <recommendedName>
        <fullName evidence="6">NlpC/P60 domain-containing protein</fullName>
    </recommendedName>
</protein>
<dbReference type="OrthoDB" id="3209655at2"/>
<gene>
    <name evidence="7" type="ORF">FDA94_13045</name>
</gene>
<reference evidence="7 8" key="1">
    <citation type="submission" date="2019-04" db="EMBL/GenBank/DDBJ databases">
        <title>Herbidospora sp. NEAU-GS14.nov., a novel actinomycete isolated from soil.</title>
        <authorList>
            <person name="Han L."/>
        </authorList>
    </citation>
    <scope>NUCLEOTIDE SEQUENCE [LARGE SCALE GENOMIC DNA]</scope>
    <source>
        <strain evidence="7 8">NEAU-GS14</strain>
    </source>
</reference>
<comment type="caution">
    <text evidence="7">The sequence shown here is derived from an EMBL/GenBank/DDBJ whole genome shotgun (WGS) entry which is preliminary data.</text>
</comment>
<evidence type="ECO:0000256" key="1">
    <source>
        <dbReference type="ARBA" id="ARBA00007074"/>
    </source>
</evidence>
<dbReference type="InterPro" id="IPR000064">
    <property type="entry name" value="NLP_P60_dom"/>
</dbReference>
<dbReference type="RefSeq" id="WP_137247327.1">
    <property type="nucleotide sequence ID" value="NZ_SZQA01000010.1"/>
</dbReference>
<dbReference type="PROSITE" id="PS51935">
    <property type="entry name" value="NLPC_P60"/>
    <property type="match status" value="1"/>
</dbReference>
<dbReference type="PANTHER" id="PTHR47359:SF3">
    <property type="entry name" value="NLP_P60 DOMAIN-CONTAINING PROTEIN-RELATED"/>
    <property type="match status" value="1"/>
</dbReference>